<dbReference type="PANTHER" id="PTHR28511">
    <property type="entry name" value="ENDONUCLEASE V"/>
    <property type="match status" value="1"/>
</dbReference>
<proteinExistence type="inferred from homology"/>
<keyword evidence="6" id="KW-0479">Metal-binding</keyword>
<comment type="similarity">
    <text evidence="6">Belongs to the endonuclease V family.</text>
</comment>
<keyword evidence="6" id="KW-0460">Magnesium</keyword>
<evidence type="ECO:0000256" key="4">
    <source>
        <dbReference type="ARBA" id="ARBA00022759"/>
    </source>
</evidence>
<feature type="site" description="Interaction with target DNA" evidence="6">
    <location>
        <position position="76"/>
    </location>
</feature>
<dbReference type="Gene3D" id="3.30.2170.10">
    <property type="entry name" value="archaeoglobus fulgidus dsm 4304 superfamily"/>
    <property type="match status" value="1"/>
</dbReference>
<evidence type="ECO:0000313" key="7">
    <source>
        <dbReference type="EMBL" id="RKQ63752.1"/>
    </source>
</evidence>
<reference evidence="7 8" key="1">
    <citation type="submission" date="2018-10" db="EMBL/GenBank/DDBJ databases">
        <title>Genomic Encyclopedia of Type Strains, Phase IV (KMG-IV): sequencing the most valuable type-strain genomes for metagenomic binning, comparative biology and taxonomic classification.</title>
        <authorList>
            <person name="Goeker M."/>
        </authorList>
    </citation>
    <scope>NUCLEOTIDE SEQUENCE [LARGE SCALE GENOMIC DNA]</scope>
    <source>
        <strain evidence="7 8">DSM 15521</strain>
    </source>
</reference>
<dbReference type="GO" id="GO:0016891">
    <property type="term" value="F:RNA endonuclease activity producing 5'-phosphomonoesters, hydrolytic mechanism"/>
    <property type="evidence" value="ECO:0007669"/>
    <property type="project" value="TreeGrafter"/>
</dbReference>
<keyword evidence="4 6" id="KW-0255">Endonuclease</keyword>
<keyword evidence="8" id="KW-1185">Reference proteome</keyword>
<keyword evidence="6" id="KW-0234">DNA repair</keyword>
<sequence length="235" mass="26906">MKFFFNRARKVQEILREKVKLEPLKKEPKLVGGCDLTFVDPYKNPTIGIGAFVVLRYPEMEVVEKRYEVMKVEIPYYPGFLAFRELPLLIKTFRKLKNRPQLVVVDGHGIAHPRGLGIAAHFGVVEKVPTVGCAKKILYGKTEEPCREKGCYTPILDPKDGKVIGYSLRTRSNVKPVYVSAGNLITNEEARDWVLKLSTKYRLPEPTRLAHNYLQEVRKGIISENFTDRREKDGS</sequence>
<comment type="caution">
    <text evidence="7">The sequence shown here is derived from an EMBL/GenBank/DDBJ whole genome shotgun (WGS) entry which is preliminary data.</text>
</comment>
<dbReference type="GO" id="GO:0000287">
    <property type="term" value="F:magnesium ion binding"/>
    <property type="evidence" value="ECO:0007669"/>
    <property type="project" value="UniProtKB-UniRule"/>
</dbReference>
<dbReference type="EMBL" id="RBIE01000001">
    <property type="protein sequence ID" value="RKQ63752.1"/>
    <property type="molecule type" value="Genomic_DNA"/>
</dbReference>
<evidence type="ECO:0000256" key="1">
    <source>
        <dbReference type="ARBA" id="ARBA00004496"/>
    </source>
</evidence>
<dbReference type="Proteomes" id="UP000280881">
    <property type="component" value="Unassembled WGS sequence"/>
</dbReference>
<dbReference type="HAMAP" id="MF_00801">
    <property type="entry name" value="Endonuclease_5"/>
    <property type="match status" value="1"/>
</dbReference>
<feature type="binding site" evidence="6">
    <location>
        <position position="106"/>
    </location>
    <ligand>
        <name>Mg(2+)</name>
        <dbReference type="ChEBI" id="CHEBI:18420"/>
    </ligand>
</feature>
<keyword evidence="5 6" id="KW-0378">Hydrolase</keyword>
<comment type="cofactor">
    <cofactor evidence="6">
        <name>Mg(2+)</name>
        <dbReference type="ChEBI" id="CHEBI:18420"/>
    </cofactor>
</comment>
<dbReference type="Pfam" id="PF04493">
    <property type="entry name" value="Endonuclease_5"/>
    <property type="match status" value="1"/>
</dbReference>
<feature type="binding site" evidence="6">
    <location>
        <position position="35"/>
    </location>
    <ligand>
        <name>Mg(2+)</name>
        <dbReference type="ChEBI" id="CHEBI:18420"/>
    </ligand>
</feature>
<dbReference type="EC" id="3.1.21.7" evidence="6"/>
<evidence type="ECO:0000313" key="8">
    <source>
        <dbReference type="Proteomes" id="UP000280881"/>
    </source>
</evidence>
<evidence type="ECO:0000256" key="6">
    <source>
        <dbReference type="HAMAP-Rule" id="MF_00801"/>
    </source>
</evidence>
<keyword evidence="3 6" id="KW-0540">Nuclease</keyword>
<evidence type="ECO:0000256" key="5">
    <source>
        <dbReference type="ARBA" id="ARBA00022801"/>
    </source>
</evidence>
<keyword evidence="6" id="KW-0227">DNA damage</keyword>
<dbReference type="PANTHER" id="PTHR28511:SF1">
    <property type="entry name" value="ENDONUCLEASE V"/>
    <property type="match status" value="1"/>
</dbReference>
<name>A0A420W908_9BACT</name>
<dbReference type="RefSeq" id="WP_121169986.1">
    <property type="nucleotide sequence ID" value="NZ_RBIE01000001.1"/>
</dbReference>
<evidence type="ECO:0000256" key="3">
    <source>
        <dbReference type="ARBA" id="ARBA00022722"/>
    </source>
</evidence>
<dbReference type="GO" id="GO:0005737">
    <property type="term" value="C:cytoplasm"/>
    <property type="evidence" value="ECO:0007669"/>
    <property type="project" value="UniProtKB-SubCell"/>
</dbReference>
<comment type="catalytic activity">
    <reaction evidence="6">
        <text>Endonucleolytic cleavage at apurinic or apyrimidinic sites to products with a 5'-phosphate.</text>
        <dbReference type="EC" id="3.1.21.7"/>
    </reaction>
</comment>
<dbReference type="OrthoDB" id="9790916at2"/>
<evidence type="ECO:0000256" key="2">
    <source>
        <dbReference type="ARBA" id="ARBA00022490"/>
    </source>
</evidence>
<keyword evidence="2 6" id="KW-0963">Cytoplasm</keyword>
<dbReference type="GO" id="GO:0003727">
    <property type="term" value="F:single-stranded RNA binding"/>
    <property type="evidence" value="ECO:0007669"/>
    <property type="project" value="TreeGrafter"/>
</dbReference>
<dbReference type="InterPro" id="IPR007581">
    <property type="entry name" value="Endonuclease-V"/>
</dbReference>
<comment type="subcellular location">
    <subcellularLocation>
        <location evidence="1 6">Cytoplasm</location>
    </subcellularLocation>
</comment>
<organism evidence="7 8">
    <name type="scientific">Thermovibrio guaymasensis</name>
    <dbReference type="NCBI Taxonomy" id="240167"/>
    <lineage>
        <taxon>Bacteria</taxon>
        <taxon>Pseudomonadati</taxon>
        <taxon>Aquificota</taxon>
        <taxon>Aquificia</taxon>
        <taxon>Desulfurobacteriales</taxon>
        <taxon>Desulfurobacteriaceae</taxon>
        <taxon>Thermovibrio</taxon>
    </lineage>
</organism>
<dbReference type="AlphaFoldDB" id="A0A420W908"/>
<dbReference type="CDD" id="cd06559">
    <property type="entry name" value="Endonuclease_V"/>
    <property type="match status" value="1"/>
</dbReference>
<dbReference type="GO" id="GO:0006281">
    <property type="term" value="P:DNA repair"/>
    <property type="evidence" value="ECO:0007669"/>
    <property type="project" value="UniProtKB-UniRule"/>
</dbReference>
<protein>
    <recommendedName>
        <fullName evidence="6">Endonuclease V</fullName>
        <ecNumber evidence="6">3.1.21.7</ecNumber>
    </recommendedName>
    <alternativeName>
        <fullName evidence="6">Deoxyinosine 3'endonuclease</fullName>
    </alternativeName>
    <alternativeName>
        <fullName evidence="6">Deoxyribonuclease V</fullName>
        <shortName evidence="6">DNase V</shortName>
    </alternativeName>
</protein>
<gene>
    <name evidence="6" type="primary">nfi</name>
    <name evidence="7" type="ORF">C7457_0633</name>
</gene>
<dbReference type="GO" id="GO:0043737">
    <property type="term" value="F:deoxyribonuclease V activity"/>
    <property type="evidence" value="ECO:0007669"/>
    <property type="project" value="UniProtKB-UniRule"/>
</dbReference>
<accession>A0A420W908</accession>
<comment type="function">
    <text evidence="6">DNA repair enzyme involved in the repair of deaminated bases. Selectively cleaves double-stranded DNA at the second phosphodiester bond 3' to a deoxyinosine leaving behind the intact lesion on the nicked DNA.</text>
</comment>